<dbReference type="Proteomes" id="UP000269721">
    <property type="component" value="Unassembled WGS sequence"/>
</dbReference>
<protein>
    <submittedName>
        <fullName evidence="1">Uncharacterized protein</fullName>
    </submittedName>
</protein>
<evidence type="ECO:0000313" key="1">
    <source>
        <dbReference type="EMBL" id="RKO93512.1"/>
    </source>
</evidence>
<gene>
    <name evidence="1" type="ORF">BDK51DRAFT_29591</name>
</gene>
<keyword evidence="2" id="KW-1185">Reference proteome</keyword>
<accession>A0A4P9WM39</accession>
<dbReference type="EMBL" id="KZ994213">
    <property type="protein sequence ID" value="RKO93512.1"/>
    <property type="molecule type" value="Genomic_DNA"/>
</dbReference>
<organism evidence="1 2">
    <name type="scientific">Blyttiomyces helicus</name>
    <dbReference type="NCBI Taxonomy" id="388810"/>
    <lineage>
        <taxon>Eukaryota</taxon>
        <taxon>Fungi</taxon>
        <taxon>Fungi incertae sedis</taxon>
        <taxon>Chytridiomycota</taxon>
        <taxon>Chytridiomycota incertae sedis</taxon>
        <taxon>Chytridiomycetes</taxon>
        <taxon>Chytridiomycetes incertae sedis</taxon>
        <taxon>Blyttiomyces</taxon>
    </lineage>
</organism>
<name>A0A4P9WM39_9FUNG</name>
<evidence type="ECO:0000313" key="2">
    <source>
        <dbReference type="Proteomes" id="UP000269721"/>
    </source>
</evidence>
<dbReference type="AlphaFoldDB" id="A0A4P9WM39"/>
<sequence length="201" mass="23717">MYENNIKQHFIEYVERFVNVCWRKKQKISLIKKQKYLTNKRHGDKISQLCGQLRKIKNNLLKTNKSKSSRGLYHQLMEDQRIKILPARTLQKDSVSYHIKCSQQDYLPFVIYMMKRIKSYGASVMNMCPLRGKTALQGRKRGRDSGNCSKGKHYKDEVKNFDEIKEKHIVGTIKKHRTNFATIKIKINVKRKPKRKSTGIS</sequence>
<reference evidence="2" key="1">
    <citation type="journal article" date="2018" name="Nat. Microbiol.">
        <title>Leveraging single-cell genomics to expand the fungal tree of life.</title>
        <authorList>
            <person name="Ahrendt S.R."/>
            <person name="Quandt C.A."/>
            <person name="Ciobanu D."/>
            <person name="Clum A."/>
            <person name="Salamov A."/>
            <person name="Andreopoulos B."/>
            <person name="Cheng J.F."/>
            <person name="Woyke T."/>
            <person name="Pelin A."/>
            <person name="Henrissat B."/>
            <person name="Reynolds N.K."/>
            <person name="Benny G.L."/>
            <person name="Smith M.E."/>
            <person name="James T.Y."/>
            <person name="Grigoriev I.V."/>
        </authorList>
    </citation>
    <scope>NUCLEOTIDE SEQUENCE [LARGE SCALE GENOMIC DNA]</scope>
</reference>
<proteinExistence type="predicted"/>